<dbReference type="EMBL" id="VSRR010002445">
    <property type="protein sequence ID" value="MPC31481.1"/>
    <property type="molecule type" value="Genomic_DNA"/>
</dbReference>
<dbReference type="Proteomes" id="UP000324222">
    <property type="component" value="Unassembled WGS sequence"/>
</dbReference>
<proteinExistence type="predicted"/>
<sequence length="89" mass="10649">MEGEELSGATAARYMRSKQTPSFENQRFIKTPVALKRLGNDNMDKDFSGFREERDNMRRLINLEREIRYMKEAMSSMIEKQVNKRKHLY</sequence>
<evidence type="ECO:0000256" key="1">
    <source>
        <dbReference type="SAM" id="MobiDB-lite"/>
    </source>
</evidence>
<accession>A0A5B7EBM9</accession>
<organism evidence="2 3">
    <name type="scientific">Portunus trituberculatus</name>
    <name type="common">Swimming crab</name>
    <name type="synonym">Neptunus trituberculatus</name>
    <dbReference type="NCBI Taxonomy" id="210409"/>
    <lineage>
        <taxon>Eukaryota</taxon>
        <taxon>Metazoa</taxon>
        <taxon>Ecdysozoa</taxon>
        <taxon>Arthropoda</taxon>
        <taxon>Crustacea</taxon>
        <taxon>Multicrustacea</taxon>
        <taxon>Malacostraca</taxon>
        <taxon>Eumalacostraca</taxon>
        <taxon>Eucarida</taxon>
        <taxon>Decapoda</taxon>
        <taxon>Pleocyemata</taxon>
        <taxon>Brachyura</taxon>
        <taxon>Eubrachyura</taxon>
        <taxon>Portunoidea</taxon>
        <taxon>Portunidae</taxon>
        <taxon>Portuninae</taxon>
        <taxon>Portunus</taxon>
    </lineage>
</organism>
<name>A0A5B7EBM9_PORTR</name>
<protein>
    <submittedName>
        <fullName evidence="2">Uncharacterized protein</fullName>
    </submittedName>
</protein>
<gene>
    <name evidence="2" type="ORF">E2C01_024771</name>
</gene>
<keyword evidence="3" id="KW-1185">Reference proteome</keyword>
<dbReference type="AlphaFoldDB" id="A0A5B7EBM9"/>
<comment type="caution">
    <text evidence="2">The sequence shown here is derived from an EMBL/GenBank/DDBJ whole genome shotgun (WGS) entry which is preliminary data.</text>
</comment>
<feature type="region of interest" description="Disordered" evidence="1">
    <location>
        <begin position="1"/>
        <end position="23"/>
    </location>
</feature>
<evidence type="ECO:0000313" key="2">
    <source>
        <dbReference type="EMBL" id="MPC31481.1"/>
    </source>
</evidence>
<evidence type="ECO:0000313" key="3">
    <source>
        <dbReference type="Proteomes" id="UP000324222"/>
    </source>
</evidence>
<reference evidence="2 3" key="1">
    <citation type="submission" date="2019-05" db="EMBL/GenBank/DDBJ databases">
        <title>Another draft genome of Portunus trituberculatus and its Hox gene families provides insights of decapod evolution.</title>
        <authorList>
            <person name="Jeong J.-H."/>
            <person name="Song I."/>
            <person name="Kim S."/>
            <person name="Choi T."/>
            <person name="Kim D."/>
            <person name="Ryu S."/>
            <person name="Kim W."/>
        </authorList>
    </citation>
    <scope>NUCLEOTIDE SEQUENCE [LARGE SCALE GENOMIC DNA]</scope>
    <source>
        <tissue evidence="2">Muscle</tissue>
    </source>
</reference>